<reference evidence="2" key="1">
    <citation type="journal article" date="2019" name="Int. J. Syst. Evol. Microbiol.">
        <title>The Global Catalogue of Microorganisms (GCM) 10K type strain sequencing project: providing services to taxonomists for standard genome sequencing and annotation.</title>
        <authorList>
            <consortium name="The Broad Institute Genomics Platform"/>
            <consortium name="The Broad Institute Genome Sequencing Center for Infectious Disease"/>
            <person name="Wu L."/>
            <person name="Ma J."/>
        </authorList>
    </citation>
    <scope>NUCLEOTIDE SEQUENCE [LARGE SCALE GENOMIC DNA]</scope>
    <source>
        <strain evidence="2">TBRC 1276</strain>
    </source>
</reference>
<accession>A0ABV8GHU1</accession>
<dbReference type="EMBL" id="JBHSBI010000022">
    <property type="protein sequence ID" value="MFC4012505.1"/>
    <property type="molecule type" value="Genomic_DNA"/>
</dbReference>
<dbReference type="RefSeq" id="WP_379532410.1">
    <property type="nucleotide sequence ID" value="NZ_JBHSBI010000022.1"/>
</dbReference>
<evidence type="ECO:0000313" key="1">
    <source>
        <dbReference type="EMBL" id="MFC4012505.1"/>
    </source>
</evidence>
<keyword evidence="2" id="KW-1185">Reference proteome</keyword>
<protein>
    <recommendedName>
        <fullName evidence="3">Adenine DNA glycosylase</fullName>
    </recommendedName>
</protein>
<name>A0ABV8GHU1_9ACTN</name>
<gene>
    <name evidence="1" type="ORF">ACFOY2_35085</name>
</gene>
<evidence type="ECO:0000313" key="2">
    <source>
        <dbReference type="Proteomes" id="UP001595851"/>
    </source>
</evidence>
<comment type="caution">
    <text evidence="1">The sequence shown here is derived from an EMBL/GenBank/DDBJ whole genome shotgun (WGS) entry which is preliminary data.</text>
</comment>
<evidence type="ECO:0008006" key="3">
    <source>
        <dbReference type="Google" id="ProtNLM"/>
    </source>
</evidence>
<organism evidence="1 2">
    <name type="scientific">Nonomuraea purpurea</name>
    <dbReference type="NCBI Taxonomy" id="1849276"/>
    <lineage>
        <taxon>Bacteria</taxon>
        <taxon>Bacillati</taxon>
        <taxon>Actinomycetota</taxon>
        <taxon>Actinomycetes</taxon>
        <taxon>Streptosporangiales</taxon>
        <taxon>Streptosporangiaceae</taxon>
        <taxon>Nonomuraea</taxon>
    </lineage>
</organism>
<sequence length="57" mass="6539">MAPLLLPSPLAGTLGHRWWSVPELDAAPERIFPPRLTVLLKDLFRGVRHERPVTLDW</sequence>
<dbReference type="Proteomes" id="UP001595851">
    <property type="component" value="Unassembled WGS sequence"/>
</dbReference>
<proteinExistence type="predicted"/>